<accession>U2ZW95</accession>
<proteinExistence type="predicted"/>
<protein>
    <submittedName>
        <fullName evidence="1">Uncharacterized protein</fullName>
    </submittedName>
</protein>
<reference evidence="1 2" key="1">
    <citation type="submission" date="2013-09" db="EMBL/GenBank/DDBJ databases">
        <title>Whole genome shotgun sequence of Vibrio proteolyticus NBRC 13287.</title>
        <authorList>
            <person name="Isaki S."/>
            <person name="Hosoyama A."/>
            <person name="Numata M."/>
            <person name="Hashimoto M."/>
            <person name="Hosoyama Y."/>
            <person name="Tsuchikane K."/>
            <person name="Noguchi M."/>
            <person name="Hirakata S."/>
            <person name="Ichikawa N."/>
            <person name="Ohji S."/>
            <person name="Yamazoe A."/>
            <person name="Fujita N."/>
        </authorList>
    </citation>
    <scope>NUCLEOTIDE SEQUENCE [LARGE SCALE GENOMIC DNA]</scope>
    <source>
        <strain evidence="1 2">NBRC 13287</strain>
    </source>
</reference>
<gene>
    <name evidence="1" type="ORF">VPR01S_01_01250</name>
</gene>
<comment type="caution">
    <text evidence="1">The sequence shown here is derived from an EMBL/GenBank/DDBJ whole genome shotgun (WGS) entry which is preliminary data.</text>
</comment>
<dbReference type="Proteomes" id="UP000016570">
    <property type="component" value="Unassembled WGS sequence"/>
</dbReference>
<sequence length="125" mass="14826">MYKFVNDKLDETYCTPVPSGHNFRVFDVPDEELEMRDILNCWYEEGFYPLQQLQKIDIEAKDEYLDIQKQLLDHHDNTIMLVLRSQVYQAALKRILSNWPARSPAKNHLEFLLDQALALQAYGRH</sequence>
<evidence type="ECO:0000313" key="1">
    <source>
        <dbReference type="EMBL" id="GAD65352.1"/>
    </source>
</evidence>
<dbReference type="AlphaFoldDB" id="U2ZW95"/>
<dbReference type="RefSeq" id="WP_021703344.1">
    <property type="nucleotide sequence ID" value="NZ_BATJ01000001.1"/>
</dbReference>
<dbReference type="EMBL" id="BATJ01000001">
    <property type="protein sequence ID" value="GAD65352.1"/>
    <property type="molecule type" value="Genomic_DNA"/>
</dbReference>
<organism evidence="1 2">
    <name type="scientific">Vibrio proteolyticus NBRC 13287</name>
    <dbReference type="NCBI Taxonomy" id="1219065"/>
    <lineage>
        <taxon>Bacteria</taxon>
        <taxon>Pseudomonadati</taxon>
        <taxon>Pseudomonadota</taxon>
        <taxon>Gammaproteobacteria</taxon>
        <taxon>Vibrionales</taxon>
        <taxon>Vibrionaceae</taxon>
        <taxon>Vibrio</taxon>
    </lineage>
</organism>
<evidence type="ECO:0000313" key="2">
    <source>
        <dbReference type="Proteomes" id="UP000016570"/>
    </source>
</evidence>
<keyword evidence="2" id="KW-1185">Reference proteome</keyword>
<name>U2ZW95_VIBPR</name>
<dbReference type="eggNOG" id="ENOG5031N1Q">
    <property type="taxonomic scope" value="Bacteria"/>
</dbReference>